<reference evidence="1 2" key="1">
    <citation type="submission" date="2019-03" db="EMBL/GenBank/DDBJ databases">
        <title>First draft genome of Liparis tanakae, snailfish: a comprehensive survey of snailfish specific genes.</title>
        <authorList>
            <person name="Kim W."/>
            <person name="Song I."/>
            <person name="Jeong J.-H."/>
            <person name="Kim D."/>
            <person name="Kim S."/>
            <person name="Ryu S."/>
            <person name="Song J.Y."/>
            <person name="Lee S.K."/>
        </authorList>
    </citation>
    <scope>NUCLEOTIDE SEQUENCE [LARGE SCALE GENOMIC DNA]</scope>
    <source>
        <tissue evidence="1">Muscle</tissue>
    </source>
</reference>
<name>A0A4Z2FZY3_9TELE</name>
<evidence type="ECO:0000313" key="1">
    <source>
        <dbReference type="EMBL" id="TNN46886.1"/>
    </source>
</evidence>
<accession>A0A4Z2FZY3</accession>
<keyword evidence="2" id="KW-1185">Reference proteome</keyword>
<dbReference type="EMBL" id="SRLO01000769">
    <property type="protein sequence ID" value="TNN46886.1"/>
    <property type="molecule type" value="Genomic_DNA"/>
</dbReference>
<proteinExistence type="predicted"/>
<protein>
    <submittedName>
        <fullName evidence="1">Uncharacterized protein</fullName>
    </submittedName>
</protein>
<comment type="caution">
    <text evidence="1">The sequence shown here is derived from an EMBL/GenBank/DDBJ whole genome shotgun (WGS) entry which is preliminary data.</text>
</comment>
<gene>
    <name evidence="1" type="ORF">EYF80_042902</name>
</gene>
<sequence length="65" mass="7711">MQALHRRTALLYKSRLCYRDCMANLYMTRIRSVVHYSVFAQQSPWLTMEKSPKETERYVDPLAVG</sequence>
<evidence type="ECO:0000313" key="2">
    <source>
        <dbReference type="Proteomes" id="UP000314294"/>
    </source>
</evidence>
<organism evidence="1 2">
    <name type="scientific">Liparis tanakae</name>
    <name type="common">Tanaka's snailfish</name>
    <dbReference type="NCBI Taxonomy" id="230148"/>
    <lineage>
        <taxon>Eukaryota</taxon>
        <taxon>Metazoa</taxon>
        <taxon>Chordata</taxon>
        <taxon>Craniata</taxon>
        <taxon>Vertebrata</taxon>
        <taxon>Euteleostomi</taxon>
        <taxon>Actinopterygii</taxon>
        <taxon>Neopterygii</taxon>
        <taxon>Teleostei</taxon>
        <taxon>Neoteleostei</taxon>
        <taxon>Acanthomorphata</taxon>
        <taxon>Eupercaria</taxon>
        <taxon>Perciformes</taxon>
        <taxon>Cottioidei</taxon>
        <taxon>Cottales</taxon>
        <taxon>Liparidae</taxon>
        <taxon>Liparis</taxon>
    </lineage>
</organism>
<dbReference type="Proteomes" id="UP000314294">
    <property type="component" value="Unassembled WGS sequence"/>
</dbReference>
<dbReference type="AlphaFoldDB" id="A0A4Z2FZY3"/>